<dbReference type="SUPFAM" id="SSF55729">
    <property type="entry name" value="Acyl-CoA N-acyltransferases (Nat)"/>
    <property type="match status" value="1"/>
</dbReference>
<dbReference type="PANTHER" id="PTHR43792">
    <property type="entry name" value="GNAT FAMILY, PUTATIVE (AFU_ORTHOLOGUE AFUA_3G00765)-RELATED-RELATED"/>
    <property type="match status" value="1"/>
</dbReference>
<gene>
    <name evidence="2" type="ORF">CSC2_26640</name>
</gene>
<evidence type="ECO:0000313" key="3">
    <source>
        <dbReference type="Proteomes" id="UP000663802"/>
    </source>
</evidence>
<protein>
    <submittedName>
        <fullName evidence="2">GNAT family acetyltransferase</fullName>
    </submittedName>
</protein>
<reference evidence="2 3" key="1">
    <citation type="journal article" date="2021" name="Int. J. Syst. Evol. Microbiol.">
        <title>Clostridium zeae sp. nov., isolated from corn silage.</title>
        <authorList>
            <person name="Kobayashi H."/>
            <person name="Tanizawa Y."/>
            <person name="Yagura M."/>
            <person name="Sakamoto M."/>
            <person name="Ohkuma M."/>
            <person name="Tohno M."/>
        </authorList>
    </citation>
    <scope>NUCLEOTIDE SEQUENCE [LARGE SCALE GENOMIC DNA]</scope>
    <source>
        <strain evidence="2 3">CSC2</strain>
    </source>
</reference>
<keyword evidence="3" id="KW-1185">Reference proteome</keyword>
<dbReference type="PROSITE" id="PS51186">
    <property type="entry name" value="GNAT"/>
    <property type="match status" value="1"/>
</dbReference>
<dbReference type="InterPro" id="IPR000182">
    <property type="entry name" value="GNAT_dom"/>
</dbReference>
<dbReference type="PANTHER" id="PTHR43792:SF9">
    <property type="entry name" value="RIBOSOMAL-PROTEIN-ALANINE ACETYLTRANSFERASE"/>
    <property type="match status" value="1"/>
</dbReference>
<dbReference type="CDD" id="cd04301">
    <property type="entry name" value="NAT_SF"/>
    <property type="match status" value="1"/>
</dbReference>
<comment type="caution">
    <text evidence="2">The sequence shown here is derived from an EMBL/GenBank/DDBJ whole genome shotgun (WGS) entry which is preliminary data.</text>
</comment>
<dbReference type="Pfam" id="PF13302">
    <property type="entry name" value="Acetyltransf_3"/>
    <property type="match status" value="1"/>
</dbReference>
<evidence type="ECO:0000259" key="1">
    <source>
        <dbReference type="PROSITE" id="PS51186"/>
    </source>
</evidence>
<dbReference type="RefSeq" id="WP_206870407.1">
    <property type="nucleotide sequence ID" value="NZ_BMBA01000002.1"/>
</dbReference>
<dbReference type="Gene3D" id="3.40.630.30">
    <property type="match status" value="1"/>
</dbReference>
<dbReference type="Proteomes" id="UP000663802">
    <property type="component" value="Unassembled WGS sequence"/>
</dbReference>
<organism evidence="2 3">
    <name type="scientific">Clostridium zeae</name>
    <dbReference type="NCBI Taxonomy" id="2759022"/>
    <lineage>
        <taxon>Bacteria</taxon>
        <taxon>Bacillati</taxon>
        <taxon>Bacillota</taxon>
        <taxon>Clostridia</taxon>
        <taxon>Eubacteriales</taxon>
        <taxon>Clostridiaceae</taxon>
        <taxon>Clostridium</taxon>
    </lineage>
</organism>
<name>A0ABQ1EBE7_9CLOT</name>
<dbReference type="InterPro" id="IPR016181">
    <property type="entry name" value="Acyl_CoA_acyltransferase"/>
</dbReference>
<sequence length="187" mass="22007">MDQINVGTKVIEAERLKLRPFIIEDAHDMFKNWINDEEVQSNYGEPVYENISSVKELLETWISSYGNNEFYRWAIVLKENNENIGQIAFCSINVEHNYADIEYCISRNYQGKGYAAEALSEVIKFTFEKTGLNRLEAFHRGKNQASAQVLQKSKMKYEGTSRQAFYYKDTNEYDDRIHYGIIRDDYF</sequence>
<evidence type="ECO:0000313" key="2">
    <source>
        <dbReference type="EMBL" id="GFZ32138.1"/>
    </source>
</evidence>
<feature type="domain" description="N-acetyltransferase" evidence="1">
    <location>
        <begin position="16"/>
        <end position="187"/>
    </location>
</feature>
<proteinExistence type="predicted"/>
<accession>A0ABQ1EBE7</accession>
<dbReference type="InterPro" id="IPR051531">
    <property type="entry name" value="N-acetyltransferase"/>
</dbReference>
<dbReference type="EMBL" id="BMBA01000002">
    <property type="protein sequence ID" value="GFZ32138.1"/>
    <property type="molecule type" value="Genomic_DNA"/>
</dbReference>